<dbReference type="SUPFAM" id="SSF56112">
    <property type="entry name" value="Protein kinase-like (PK-like)"/>
    <property type="match status" value="1"/>
</dbReference>
<reference evidence="3 4" key="1">
    <citation type="submission" date="2014-04" db="EMBL/GenBank/DDBJ databases">
        <authorList>
            <consortium name="DOE Joint Genome Institute"/>
            <person name="Kuo A."/>
            <person name="Ruytinx J."/>
            <person name="Rineau F."/>
            <person name="Colpaert J."/>
            <person name="Kohler A."/>
            <person name="Nagy L.G."/>
            <person name="Floudas D."/>
            <person name="Copeland A."/>
            <person name="Barry K.W."/>
            <person name="Cichocki N."/>
            <person name="Veneault-Fourrey C."/>
            <person name="LaButti K."/>
            <person name="Lindquist E.A."/>
            <person name="Lipzen A."/>
            <person name="Lundell T."/>
            <person name="Morin E."/>
            <person name="Murat C."/>
            <person name="Sun H."/>
            <person name="Tunlid A."/>
            <person name="Henrissat B."/>
            <person name="Grigoriev I.V."/>
            <person name="Hibbett D.S."/>
            <person name="Martin F."/>
            <person name="Nordberg H.P."/>
            <person name="Cantor M.N."/>
            <person name="Hua S.X."/>
        </authorList>
    </citation>
    <scope>NUCLEOTIDE SEQUENCE [LARGE SCALE GENOMIC DNA]</scope>
    <source>
        <strain evidence="3 4">UH-Slu-Lm8-n1</strain>
    </source>
</reference>
<dbReference type="Gene3D" id="1.10.510.10">
    <property type="entry name" value="Transferase(Phosphotransferase) domain 1"/>
    <property type="match status" value="1"/>
</dbReference>
<dbReference type="PROSITE" id="PS00109">
    <property type="entry name" value="PROTEIN_KINASE_TYR"/>
    <property type="match status" value="1"/>
</dbReference>
<dbReference type="OrthoDB" id="346907at2759"/>
<dbReference type="AlphaFoldDB" id="A0A0D0AAZ6"/>
<proteinExistence type="predicted"/>
<dbReference type="Pfam" id="PF07714">
    <property type="entry name" value="PK_Tyr_Ser-Thr"/>
    <property type="match status" value="1"/>
</dbReference>
<gene>
    <name evidence="3" type="ORF">CY34DRAFT_96421</name>
</gene>
<dbReference type="InParanoid" id="A0A0D0AAZ6"/>
<sequence length="328" mass="36619">MCLIDTVPQLSSSTLSETTVTEGQNIPASASDEAPQDLTNQLQRRSRFPIASGGFGDIWKCCLVERSGTVQVAVKSIRSFELDSEAVRRKKAKRVRRELKVWGRLRHDSILPLWGVANNFGHYPAMVCPWADNGALTGYLERQHDLLSFQDKFCLLRDIALGLQYLHSKTIVHGDLAGTNVLIYGNGRACLADFGLSTIILEFNGTSYFTESIRGSIRWAAAELFEAPEDDEEEEDASVSLGVECDIYSFGSIMLQVLTCKVPYYNLKKDDLVLGHVIRGKKPEPPKGSRIEPAHWEFIQQCWLPRASRPSVAEVVTFVVRELQALLS</sequence>
<name>A0A0D0AAZ6_9AGAM</name>
<dbReference type="PROSITE" id="PS50011">
    <property type="entry name" value="PROTEIN_KINASE_DOM"/>
    <property type="match status" value="1"/>
</dbReference>
<evidence type="ECO:0000313" key="3">
    <source>
        <dbReference type="EMBL" id="KIK35264.1"/>
    </source>
</evidence>
<dbReference type="InterPro" id="IPR011009">
    <property type="entry name" value="Kinase-like_dom_sf"/>
</dbReference>
<dbReference type="GO" id="GO:0004674">
    <property type="term" value="F:protein serine/threonine kinase activity"/>
    <property type="evidence" value="ECO:0007669"/>
    <property type="project" value="TreeGrafter"/>
</dbReference>
<dbReference type="Proteomes" id="UP000054485">
    <property type="component" value="Unassembled WGS sequence"/>
</dbReference>
<protein>
    <recommendedName>
        <fullName evidence="2">Protein kinase domain-containing protein</fullName>
    </recommendedName>
</protein>
<dbReference type="PANTHER" id="PTHR44329">
    <property type="entry name" value="SERINE/THREONINE-PROTEIN KINASE TNNI3K-RELATED"/>
    <property type="match status" value="1"/>
</dbReference>
<evidence type="ECO:0000256" key="1">
    <source>
        <dbReference type="SAM" id="MobiDB-lite"/>
    </source>
</evidence>
<dbReference type="InterPro" id="IPR008266">
    <property type="entry name" value="Tyr_kinase_AS"/>
</dbReference>
<dbReference type="InterPro" id="IPR000719">
    <property type="entry name" value="Prot_kinase_dom"/>
</dbReference>
<dbReference type="EMBL" id="KN835644">
    <property type="protein sequence ID" value="KIK35264.1"/>
    <property type="molecule type" value="Genomic_DNA"/>
</dbReference>
<dbReference type="InterPro" id="IPR001245">
    <property type="entry name" value="Ser-Thr/Tyr_kinase_cat_dom"/>
</dbReference>
<feature type="region of interest" description="Disordered" evidence="1">
    <location>
        <begin position="14"/>
        <end position="38"/>
    </location>
</feature>
<dbReference type="STRING" id="930992.A0A0D0AAZ6"/>
<evidence type="ECO:0000313" key="4">
    <source>
        <dbReference type="Proteomes" id="UP000054485"/>
    </source>
</evidence>
<keyword evidence="4" id="KW-1185">Reference proteome</keyword>
<accession>A0A0D0AAZ6</accession>
<dbReference type="InterPro" id="IPR051681">
    <property type="entry name" value="Ser/Thr_Kinases-Pseudokinases"/>
</dbReference>
<reference evidence="4" key="2">
    <citation type="submission" date="2015-01" db="EMBL/GenBank/DDBJ databases">
        <title>Evolutionary Origins and Diversification of the Mycorrhizal Mutualists.</title>
        <authorList>
            <consortium name="DOE Joint Genome Institute"/>
            <consortium name="Mycorrhizal Genomics Consortium"/>
            <person name="Kohler A."/>
            <person name="Kuo A."/>
            <person name="Nagy L.G."/>
            <person name="Floudas D."/>
            <person name="Copeland A."/>
            <person name="Barry K.W."/>
            <person name="Cichocki N."/>
            <person name="Veneault-Fourrey C."/>
            <person name="LaButti K."/>
            <person name="Lindquist E.A."/>
            <person name="Lipzen A."/>
            <person name="Lundell T."/>
            <person name="Morin E."/>
            <person name="Murat C."/>
            <person name="Riley R."/>
            <person name="Ohm R."/>
            <person name="Sun H."/>
            <person name="Tunlid A."/>
            <person name="Henrissat B."/>
            <person name="Grigoriev I.V."/>
            <person name="Hibbett D.S."/>
            <person name="Martin F."/>
        </authorList>
    </citation>
    <scope>NUCLEOTIDE SEQUENCE [LARGE SCALE GENOMIC DNA]</scope>
    <source>
        <strain evidence="4">UH-Slu-Lm8-n1</strain>
    </source>
</reference>
<dbReference type="GO" id="GO:0005524">
    <property type="term" value="F:ATP binding"/>
    <property type="evidence" value="ECO:0007669"/>
    <property type="project" value="InterPro"/>
</dbReference>
<feature type="domain" description="Protein kinase" evidence="2">
    <location>
        <begin position="44"/>
        <end position="327"/>
    </location>
</feature>
<evidence type="ECO:0000259" key="2">
    <source>
        <dbReference type="PROSITE" id="PS50011"/>
    </source>
</evidence>
<dbReference type="HOGENOM" id="CLU_000288_7_18_1"/>
<organism evidence="3 4">
    <name type="scientific">Suillus luteus UH-Slu-Lm8-n1</name>
    <dbReference type="NCBI Taxonomy" id="930992"/>
    <lineage>
        <taxon>Eukaryota</taxon>
        <taxon>Fungi</taxon>
        <taxon>Dikarya</taxon>
        <taxon>Basidiomycota</taxon>
        <taxon>Agaricomycotina</taxon>
        <taxon>Agaricomycetes</taxon>
        <taxon>Agaricomycetidae</taxon>
        <taxon>Boletales</taxon>
        <taxon>Suillineae</taxon>
        <taxon>Suillaceae</taxon>
        <taxon>Suillus</taxon>
    </lineage>
</organism>
<dbReference type="PANTHER" id="PTHR44329:SF214">
    <property type="entry name" value="PROTEIN KINASE DOMAIN-CONTAINING PROTEIN"/>
    <property type="match status" value="1"/>
</dbReference>